<reference evidence="1" key="1">
    <citation type="submission" date="2017-06" db="EMBL/GenBank/DDBJ databases">
        <title>Genome sequencing of pathogenic and non-pathogenic strains within Bisgaard taxon 40.</title>
        <authorList>
            <person name="Ladner J.T."/>
            <person name="Lovett S.P."/>
            <person name="Koroleva G."/>
            <person name="Lorch J.M."/>
        </authorList>
    </citation>
    <scope>NUCLEOTIDE SEQUENCE</scope>
    <source>
        <strain evidence="1">27576-1-I1</strain>
    </source>
</reference>
<dbReference type="InterPro" id="IPR010890">
    <property type="entry name" value="PriC"/>
</dbReference>
<gene>
    <name evidence="1" type="ORF">CEP48_01780</name>
</gene>
<sequence length="200" mass="23622">MDRVRLMPQSKNQLIAQLLLQVKTFTQKLGLSDSQLSQPIELECQATYFTENGLTLAEYLQQITSSIYQLEQIEDLEFLSFQTERIYTQFRILYDAIHSRQALYVNHHKKKSKPSNKDKFSIHQLPPKQRLPLYYDALQALNQKIYHLEDLAFQAQNLADKEHYQQQITITLQRKQRCQDAIDNLEEFLAFQQQQAKVSK</sequence>
<evidence type="ECO:0000313" key="2">
    <source>
        <dbReference type="Proteomes" id="UP000955338"/>
    </source>
</evidence>
<dbReference type="Proteomes" id="UP000955338">
    <property type="component" value="Chromosome"/>
</dbReference>
<protein>
    <submittedName>
        <fullName evidence="1">Uncharacterized protein</fullName>
    </submittedName>
</protein>
<organism evidence="1 2">
    <name type="scientific">Mergibacter septicus</name>
    <dbReference type="NCBI Taxonomy" id="221402"/>
    <lineage>
        <taxon>Bacteria</taxon>
        <taxon>Pseudomonadati</taxon>
        <taxon>Pseudomonadota</taxon>
        <taxon>Gammaproteobacteria</taxon>
        <taxon>Pasteurellales</taxon>
        <taxon>Pasteurellaceae</taxon>
        <taxon>Mergibacter</taxon>
    </lineage>
</organism>
<dbReference type="Pfam" id="PF07445">
    <property type="entry name" value="PriC"/>
    <property type="match status" value="1"/>
</dbReference>
<dbReference type="EMBL" id="CP022011">
    <property type="protein sequence ID" value="QDJ14226.1"/>
    <property type="molecule type" value="Genomic_DNA"/>
</dbReference>
<accession>A0A8E3SCP0</accession>
<proteinExistence type="predicted"/>
<evidence type="ECO:0000313" key="1">
    <source>
        <dbReference type="EMBL" id="QDJ14226.1"/>
    </source>
</evidence>
<name>A0A8E3SCP0_9PAST</name>
<keyword evidence="2" id="KW-1185">Reference proteome</keyword>
<dbReference type="AlphaFoldDB" id="A0A8E3SCP0"/>